<dbReference type="Gene3D" id="1.10.10.60">
    <property type="entry name" value="Homeodomain-like"/>
    <property type="match status" value="1"/>
</dbReference>
<evidence type="ECO:0000313" key="10">
    <source>
        <dbReference type="EMBL" id="GBG11456.1"/>
    </source>
</evidence>
<dbReference type="GO" id="GO:0043565">
    <property type="term" value="F:sequence-specific DNA binding"/>
    <property type="evidence" value="ECO:0007669"/>
    <property type="project" value="InterPro"/>
</dbReference>
<keyword evidence="11" id="KW-1185">Reference proteome</keyword>
<dbReference type="GO" id="GO:0003700">
    <property type="term" value="F:DNA-binding transcription factor activity"/>
    <property type="evidence" value="ECO:0007669"/>
    <property type="project" value="InterPro"/>
</dbReference>
<comment type="caution">
    <text evidence="10">The sequence shown here is derived from an EMBL/GenBank/DDBJ whole genome shotgun (WGS) entry which is preliminary data.</text>
</comment>
<dbReference type="PROSITE" id="PS01124">
    <property type="entry name" value="HTH_ARAC_FAMILY_2"/>
    <property type="match status" value="1"/>
</dbReference>
<feature type="domain" description="Fe/B12 periplasmic-binding" evidence="9">
    <location>
        <begin position="280"/>
        <end position="544"/>
    </location>
</feature>
<evidence type="ECO:0000256" key="4">
    <source>
        <dbReference type="ARBA" id="ARBA00022729"/>
    </source>
</evidence>
<feature type="domain" description="HTH araC/xylS-type" evidence="8">
    <location>
        <begin position="178"/>
        <end position="276"/>
    </location>
</feature>
<proteinExistence type="inferred from homology"/>
<reference evidence="10 11" key="1">
    <citation type="submission" date="2017-08" db="EMBL/GenBank/DDBJ databases">
        <title>Substantial Increase in Enzyme Production by Combined Drug-Resistance Mutations in Paenibacillus agaridevorans.</title>
        <authorList>
            <person name="Tanaka Y."/>
            <person name="Funane K."/>
            <person name="Hosaka T."/>
            <person name="Shiwa Y."/>
            <person name="Fujita N."/>
            <person name="Miyazaki T."/>
            <person name="Yoshikawa H."/>
            <person name="Murakami K."/>
            <person name="Kasahara K."/>
            <person name="Inaoka T."/>
            <person name="Hiraga Y."/>
            <person name="Ochi K."/>
        </authorList>
    </citation>
    <scope>NUCLEOTIDE SEQUENCE [LARGE SCALE GENOMIC DNA]</scope>
    <source>
        <strain evidence="10 11">T-3040</strain>
    </source>
</reference>
<dbReference type="SUPFAM" id="SSF46689">
    <property type="entry name" value="Homeodomain-like"/>
    <property type="match status" value="1"/>
</dbReference>
<name>A0A2R5EXL3_9BACL</name>
<keyword evidence="7" id="KW-0804">Transcription</keyword>
<evidence type="ECO:0000256" key="6">
    <source>
        <dbReference type="ARBA" id="ARBA00023125"/>
    </source>
</evidence>
<dbReference type="PROSITE" id="PS00041">
    <property type="entry name" value="HTH_ARAC_FAMILY_1"/>
    <property type="match status" value="1"/>
</dbReference>
<dbReference type="InterPro" id="IPR051313">
    <property type="entry name" value="Bact_iron-sidero_bind"/>
</dbReference>
<evidence type="ECO:0000256" key="5">
    <source>
        <dbReference type="ARBA" id="ARBA00023015"/>
    </source>
</evidence>
<dbReference type="AlphaFoldDB" id="A0A2R5EXL3"/>
<evidence type="ECO:0000256" key="7">
    <source>
        <dbReference type="ARBA" id="ARBA00023163"/>
    </source>
</evidence>
<dbReference type="Proteomes" id="UP000245202">
    <property type="component" value="Unassembled WGS sequence"/>
</dbReference>
<dbReference type="SUPFAM" id="SSF53807">
    <property type="entry name" value="Helical backbone' metal receptor"/>
    <property type="match status" value="1"/>
</dbReference>
<dbReference type="Pfam" id="PF12833">
    <property type="entry name" value="HTH_18"/>
    <property type="match status" value="1"/>
</dbReference>
<comment type="subcellular location">
    <subcellularLocation>
        <location evidence="1">Cell envelope</location>
    </subcellularLocation>
</comment>
<dbReference type="Gene3D" id="3.40.50.1980">
    <property type="entry name" value="Nitrogenase molybdenum iron protein domain"/>
    <property type="match status" value="2"/>
</dbReference>
<dbReference type="InterPro" id="IPR018060">
    <property type="entry name" value="HTH_AraC"/>
</dbReference>
<keyword evidence="6" id="KW-0238">DNA-binding</keyword>
<dbReference type="InterPro" id="IPR018062">
    <property type="entry name" value="HTH_AraC-typ_CS"/>
</dbReference>
<evidence type="ECO:0000256" key="1">
    <source>
        <dbReference type="ARBA" id="ARBA00004196"/>
    </source>
</evidence>
<dbReference type="PROSITE" id="PS50983">
    <property type="entry name" value="FE_B12_PBP"/>
    <property type="match status" value="1"/>
</dbReference>
<evidence type="ECO:0000256" key="2">
    <source>
        <dbReference type="ARBA" id="ARBA00008814"/>
    </source>
</evidence>
<dbReference type="PANTHER" id="PTHR30532:SF26">
    <property type="entry name" value="IRON(3+)-HYDROXAMATE-BINDING PROTEIN FHUD"/>
    <property type="match status" value="1"/>
</dbReference>
<dbReference type="PANTHER" id="PTHR30532">
    <property type="entry name" value="IRON III DICITRATE-BINDING PERIPLASMIC PROTEIN"/>
    <property type="match status" value="1"/>
</dbReference>
<dbReference type="EMBL" id="BDQX01000400">
    <property type="protein sequence ID" value="GBG11456.1"/>
    <property type="molecule type" value="Genomic_DNA"/>
</dbReference>
<dbReference type="InterPro" id="IPR009057">
    <property type="entry name" value="Homeodomain-like_sf"/>
</dbReference>
<organism evidence="10 11">
    <name type="scientific">Paenibacillus agaridevorans</name>
    <dbReference type="NCBI Taxonomy" id="171404"/>
    <lineage>
        <taxon>Bacteria</taxon>
        <taxon>Bacillati</taxon>
        <taxon>Bacillota</taxon>
        <taxon>Bacilli</taxon>
        <taxon>Bacillales</taxon>
        <taxon>Paenibacillaceae</taxon>
        <taxon>Paenibacillus</taxon>
    </lineage>
</organism>
<keyword evidence="5" id="KW-0805">Transcription regulation</keyword>
<dbReference type="GO" id="GO:0030288">
    <property type="term" value="C:outer membrane-bounded periplasmic space"/>
    <property type="evidence" value="ECO:0007669"/>
    <property type="project" value="TreeGrafter"/>
</dbReference>
<evidence type="ECO:0000259" key="8">
    <source>
        <dbReference type="PROSITE" id="PS01124"/>
    </source>
</evidence>
<evidence type="ECO:0000259" key="9">
    <source>
        <dbReference type="PROSITE" id="PS50983"/>
    </source>
</evidence>
<protein>
    <submittedName>
        <fullName evidence="10">Fe3+-hydroxamate ABC transporter substrate-binding protein</fullName>
    </submittedName>
</protein>
<dbReference type="InterPro" id="IPR002491">
    <property type="entry name" value="ABC_transptr_periplasmic_BD"/>
</dbReference>
<dbReference type="SMART" id="SM00342">
    <property type="entry name" value="HTH_ARAC"/>
    <property type="match status" value="1"/>
</dbReference>
<evidence type="ECO:0000313" key="11">
    <source>
        <dbReference type="Proteomes" id="UP000245202"/>
    </source>
</evidence>
<gene>
    <name evidence="10" type="ORF">PAT3040_06275</name>
</gene>
<dbReference type="RefSeq" id="WP_108995753.1">
    <property type="nucleotide sequence ID" value="NZ_BDQX01000400.1"/>
</dbReference>
<comment type="similarity">
    <text evidence="2">Belongs to the bacterial solute-binding protein 8 family.</text>
</comment>
<sequence>MKHIELSFRSHLFTFVDMDYRACSPENLSQKLFVHHYSLIAVMQGRGAGRIDGKRIRLIKGHCFLAAPGALLEVDGAESEGLAFYRLAFRIERIASTEEQGIGLKEPDAEEEILRLEDKLHVQPFGQWASMLEELYRHREHKTGLEGYRQHIRLQELLYYLCERNDGQSERNPRSAVSGSIDKLHEDITRIASVKQLAQLANIGVRQYTYLFKELTGRSPVDYMTELRMNEAKKRLLVSNDDLNTIARNAGFQDVYYFSRRFKQMVGMAPKHFVAKRRRELRIVALYYAGILMSIGVKPLGANLTWWGGSESLKEQERDIVDVGAQPSLEKIAGLEPDLILMNDTHSQYYGQFSKIAPTVIIPYDGKRGIYEDIRLVGELIDRPQAAEQFVARYELKAEKARAALTEAGITGGDSPATIIRLEGGGSQFSVFGDNYGRSGWAVYRGLGLAAPAKVRQLIESGTQIVQGLPIDRLPEYAESSRYLFVVNEGEGIGLMRDRDLWNGLAAVRGDRVFELGKEQFAYFDPVSVEAQLELLTEMLIVRGG</sequence>
<dbReference type="Pfam" id="PF01497">
    <property type="entry name" value="Peripla_BP_2"/>
    <property type="match status" value="1"/>
</dbReference>
<dbReference type="GO" id="GO:1901678">
    <property type="term" value="P:iron coordination entity transport"/>
    <property type="evidence" value="ECO:0007669"/>
    <property type="project" value="UniProtKB-ARBA"/>
</dbReference>
<accession>A0A2R5EXL3</accession>
<keyword evidence="3" id="KW-0813">Transport</keyword>
<keyword evidence="4" id="KW-0732">Signal</keyword>
<evidence type="ECO:0000256" key="3">
    <source>
        <dbReference type="ARBA" id="ARBA00022448"/>
    </source>
</evidence>